<keyword evidence="8 19" id="KW-0169">Cobalamin biosynthesis</keyword>
<evidence type="ECO:0000256" key="4">
    <source>
        <dbReference type="ARBA" id="ARBA00010561"/>
    </source>
</evidence>
<comment type="subcellular location">
    <subcellularLocation>
        <location evidence="2 19">Cell membrane</location>
        <topology evidence="2 19">Multi-pass membrane protein</topology>
    </subcellularLocation>
</comment>
<feature type="transmembrane region" description="Helical" evidence="19">
    <location>
        <begin position="208"/>
        <end position="225"/>
    </location>
</feature>
<evidence type="ECO:0000256" key="6">
    <source>
        <dbReference type="ARBA" id="ARBA00015850"/>
    </source>
</evidence>
<feature type="transmembrane region" description="Helical" evidence="19">
    <location>
        <begin position="63"/>
        <end position="82"/>
    </location>
</feature>
<dbReference type="NCBIfam" id="TIGR00317">
    <property type="entry name" value="cobS"/>
    <property type="match status" value="1"/>
</dbReference>
<comment type="cofactor">
    <cofactor evidence="1 19">
        <name>Mg(2+)</name>
        <dbReference type="ChEBI" id="CHEBI:18420"/>
    </cofactor>
</comment>
<protein>
    <recommendedName>
        <fullName evidence="6 19">Adenosylcobinamide-GDP ribazoletransferase</fullName>
        <ecNumber evidence="5 19">2.7.8.26</ecNumber>
    </recommendedName>
    <alternativeName>
        <fullName evidence="16 19">Cobalamin synthase</fullName>
    </alternativeName>
    <alternativeName>
        <fullName evidence="15 19">Cobalamin-5'-phosphate synthase</fullName>
    </alternativeName>
</protein>
<organism evidence="20 21">
    <name type="scientific">Methylobacterium jeotgali</name>
    <dbReference type="NCBI Taxonomy" id="381630"/>
    <lineage>
        <taxon>Bacteria</taxon>
        <taxon>Pseudomonadati</taxon>
        <taxon>Pseudomonadota</taxon>
        <taxon>Alphaproteobacteria</taxon>
        <taxon>Hyphomicrobiales</taxon>
        <taxon>Methylobacteriaceae</taxon>
        <taxon>Methylobacterium</taxon>
    </lineage>
</organism>
<evidence type="ECO:0000256" key="7">
    <source>
        <dbReference type="ARBA" id="ARBA00022475"/>
    </source>
</evidence>
<name>A0ABQ4SYN3_9HYPH</name>
<evidence type="ECO:0000256" key="2">
    <source>
        <dbReference type="ARBA" id="ARBA00004651"/>
    </source>
</evidence>
<feature type="transmembrane region" description="Helical" evidence="19">
    <location>
        <begin position="165"/>
        <end position="188"/>
    </location>
</feature>
<keyword evidence="9 19" id="KW-0808">Transferase</keyword>
<reference evidence="20" key="1">
    <citation type="journal article" date="2021" name="Front. Microbiol.">
        <title>Comprehensive Comparative Genomics and Phenotyping of Methylobacterium Species.</title>
        <authorList>
            <person name="Alessa O."/>
            <person name="Ogura Y."/>
            <person name="Fujitani Y."/>
            <person name="Takami H."/>
            <person name="Hayashi T."/>
            <person name="Sahin N."/>
            <person name="Tani A."/>
        </authorList>
    </citation>
    <scope>NUCLEOTIDE SEQUENCE</scope>
    <source>
        <strain evidence="20">LMG 23639</strain>
    </source>
</reference>
<comment type="catalytic activity">
    <reaction evidence="17 19">
        <text>alpha-ribazole + adenosylcob(III)inamide-GDP = adenosylcob(III)alamin + GMP + H(+)</text>
        <dbReference type="Rhea" id="RHEA:16049"/>
        <dbReference type="ChEBI" id="CHEBI:10329"/>
        <dbReference type="ChEBI" id="CHEBI:15378"/>
        <dbReference type="ChEBI" id="CHEBI:18408"/>
        <dbReference type="ChEBI" id="CHEBI:58115"/>
        <dbReference type="ChEBI" id="CHEBI:60487"/>
        <dbReference type="EC" id="2.7.8.26"/>
    </reaction>
</comment>
<feature type="transmembrane region" description="Helical" evidence="19">
    <location>
        <begin position="88"/>
        <end position="107"/>
    </location>
</feature>
<evidence type="ECO:0000256" key="12">
    <source>
        <dbReference type="ARBA" id="ARBA00022989"/>
    </source>
</evidence>
<keyword evidence="11 19" id="KW-0460">Magnesium</keyword>
<dbReference type="PANTHER" id="PTHR34148:SF1">
    <property type="entry name" value="ADENOSYLCOBINAMIDE-GDP RIBAZOLETRANSFERASE"/>
    <property type="match status" value="1"/>
</dbReference>
<dbReference type="PANTHER" id="PTHR34148">
    <property type="entry name" value="ADENOSYLCOBINAMIDE-GDP RIBAZOLETRANSFERASE"/>
    <property type="match status" value="1"/>
</dbReference>
<evidence type="ECO:0000256" key="15">
    <source>
        <dbReference type="ARBA" id="ARBA00032605"/>
    </source>
</evidence>
<evidence type="ECO:0000256" key="3">
    <source>
        <dbReference type="ARBA" id="ARBA00004663"/>
    </source>
</evidence>
<gene>
    <name evidence="20" type="primary">cobV</name>
    <name evidence="19" type="synonym">cobS</name>
    <name evidence="20" type="ORF">AOPFMNJM_3618</name>
</gene>
<dbReference type="HAMAP" id="MF_00719">
    <property type="entry name" value="CobS"/>
    <property type="match status" value="1"/>
</dbReference>
<keyword evidence="12 19" id="KW-1133">Transmembrane helix</keyword>
<dbReference type="Pfam" id="PF02654">
    <property type="entry name" value="CobS"/>
    <property type="match status" value="1"/>
</dbReference>
<keyword evidence="7 19" id="KW-1003">Cell membrane</keyword>
<proteinExistence type="inferred from homology"/>
<evidence type="ECO:0000256" key="16">
    <source>
        <dbReference type="ARBA" id="ARBA00032853"/>
    </source>
</evidence>
<evidence type="ECO:0000256" key="19">
    <source>
        <dbReference type="HAMAP-Rule" id="MF_00719"/>
    </source>
</evidence>
<keyword evidence="10 19" id="KW-0812">Transmembrane</keyword>
<feature type="transmembrane region" description="Helical" evidence="19">
    <location>
        <begin position="231"/>
        <end position="249"/>
    </location>
</feature>
<dbReference type="RefSeq" id="WP_238277883.1">
    <property type="nucleotide sequence ID" value="NZ_BPQR01000069.1"/>
</dbReference>
<evidence type="ECO:0000256" key="9">
    <source>
        <dbReference type="ARBA" id="ARBA00022679"/>
    </source>
</evidence>
<evidence type="ECO:0000256" key="14">
    <source>
        <dbReference type="ARBA" id="ARBA00025228"/>
    </source>
</evidence>
<evidence type="ECO:0000256" key="10">
    <source>
        <dbReference type="ARBA" id="ARBA00022692"/>
    </source>
</evidence>
<evidence type="ECO:0000256" key="5">
    <source>
        <dbReference type="ARBA" id="ARBA00013200"/>
    </source>
</evidence>
<sequence>MRDDLGHGRGGAPGNADEANWPGRGLLPDLAACLRFYSRLPVPRLHGEGDIHAAPDFRTAPRMLPLAGLILALPAALTLLAARGLGLGPFLAAALAVTVMVLVTGALHEDGLADLADGCGGATRERRLEIMRDSRLGSYGAIALALSLILRIGALATLADRLGAPAAAALLLAASLSRGLALAPLALLPPARADGASASVGRPTRETLGFAAVLGATILGLSLAVLPLAGVLSALVCAGLAVLAVTAFARRRLGGQTGDVIGASQQAGEIAALVGLLAALQA</sequence>
<evidence type="ECO:0000313" key="21">
    <source>
        <dbReference type="Proteomes" id="UP001055102"/>
    </source>
</evidence>
<comment type="caution">
    <text evidence="20">The sequence shown here is derived from an EMBL/GenBank/DDBJ whole genome shotgun (WGS) entry which is preliminary data.</text>
</comment>
<keyword evidence="21" id="KW-1185">Reference proteome</keyword>
<evidence type="ECO:0000313" key="20">
    <source>
        <dbReference type="EMBL" id="GJE08282.1"/>
    </source>
</evidence>
<comment type="similarity">
    <text evidence="4 19">Belongs to the CobS family.</text>
</comment>
<evidence type="ECO:0000256" key="11">
    <source>
        <dbReference type="ARBA" id="ARBA00022842"/>
    </source>
</evidence>
<comment type="function">
    <text evidence="14 19">Joins adenosylcobinamide-GDP and alpha-ribazole to generate adenosylcobalamin (Ado-cobalamin). Also synthesizes adenosylcobalamin 5'-phosphate from adenosylcobinamide-GDP and alpha-ribazole 5'-phosphate.</text>
</comment>
<dbReference type="Proteomes" id="UP001055102">
    <property type="component" value="Unassembled WGS sequence"/>
</dbReference>
<dbReference type="EMBL" id="BPQR01000069">
    <property type="protein sequence ID" value="GJE08282.1"/>
    <property type="molecule type" value="Genomic_DNA"/>
</dbReference>
<reference evidence="20" key="2">
    <citation type="submission" date="2021-08" db="EMBL/GenBank/DDBJ databases">
        <authorList>
            <person name="Tani A."/>
            <person name="Ola A."/>
            <person name="Ogura Y."/>
            <person name="Katsura K."/>
            <person name="Hayashi T."/>
        </authorList>
    </citation>
    <scope>NUCLEOTIDE SEQUENCE</scope>
    <source>
        <strain evidence="20">LMG 23639</strain>
    </source>
</reference>
<feature type="transmembrane region" description="Helical" evidence="19">
    <location>
        <begin position="136"/>
        <end position="159"/>
    </location>
</feature>
<evidence type="ECO:0000256" key="8">
    <source>
        <dbReference type="ARBA" id="ARBA00022573"/>
    </source>
</evidence>
<evidence type="ECO:0000256" key="17">
    <source>
        <dbReference type="ARBA" id="ARBA00048623"/>
    </source>
</evidence>
<evidence type="ECO:0000256" key="18">
    <source>
        <dbReference type="ARBA" id="ARBA00049504"/>
    </source>
</evidence>
<comment type="pathway">
    <text evidence="3 19">Cofactor biosynthesis; adenosylcobalamin biosynthesis; adenosylcobalamin from cob(II)yrinate a,c-diamide: step 7/7.</text>
</comment>
<dbReference type="EC" id="2.7.8.26" evidence="5 19"/>
<accession>A0ABQ4SYN3</accession>
<evidence type="ECO:0000256" key="1">
    <source>
        <dbReference type="ARBA" id="ARBA00001946"/>
    </source>
</evidence>
<dbReference type="InterPro" id="IPR003805">
    <property type="entry name" value="CobS"/>
</dbReference>
<keyword evidence="13 19" id="KW-0472">Membrane</keyword>
<evidence type="ECO:0000256" key="13">
    <source>
        <dbReference type="ARBA" id="ARBA00023136"/>
    </source>
</evidence>
<comment type="catalytic activity">
    <reaction evidence="18 19">
        <text>alpha-ribazole 5'-phosphate + adenosylcob(III)inamide-GDP = adenosylcob(III)alamin 5'-phosphate + GMP + H(+)</text>
        <dbReference type="Rhea" id="RHEA:23560"/>
        <dbReference type="ChEBI" id="CHEBI:15378"/>
        <dbReference type="ChEBI" id="CHEBI:57918"/>
        <dbReference type="ChEBI" id="CHEBI:58115"/>
        <dbReference type="ChEBI" id="CHEBI:60487"/>
        <dbReference type="ChEBI" id="CHEBI:60493"/>
        <dbReference type="EC" id="2.7.8.26"/>
    </reaction>
</comment>